<feature type="compositionally biased region" description="Polar residues" evidence="1">
    <location>
        <begin position="260"/>
        <end position="273"/>
    </location>
</feature>
<feature type="compositionally biased region" description="Polar residues" evidence="1">
    <location>
        <begin position="211"/>
        <end position="230"/>
    </location>
</feature>
<gene>
    <name evidence="2" type="primary">AVEN_55346_1</name>
    <name evidence="2" type="ORF">CDAR_386291</name>
</gene>
<organism evidence="2 3">
    <name type="scientific">Caerostris darwini</name>
    <dbReference type="NCBI Taxonomy" id="1538125"/>
    <lineage>
        <taxon>Eukaryota</taxon>
        <taxon>Metazoa</taxon>
        <taxon>Ecdysozoa</taxon>
        <taxon>Arthropoda</taxon>
        <taxon>Chelicerata</taxon>
        <taxon>Arachnida</taxon>
        <taxon>Araneae</taxon>
        <taxon>Araneomorphae</taxon>
        <taxon>Entelegynae</taxon>
        <taxon>Araneoidea</taxon>
        <taxon>Araneidae</taxon>
        <taxon>Caerostris</taxon>
    </lineage>
</organism>
<dbReference type="Proteomes" id="UP001054837">
    <property type="component" value="Unassembled WGS sequence"/>
</dbReference>
<feature type="region of interest" description="Disordered" evidence="1">
    <location>
        <begin position="201"/>
        <end position="281"/>
    </location>
</feature>
<sequence length="295" mass="32737">MVKSQSDKIFIVTNIISPNGEKKTYTDLPSDGPPKVPPRMKKKGPALPEKPPHMRAKSSPAPSSQPPREPLKPRILPSTNIDRHQTTQREILVAASKAVRERPVEKRQREPAKLLMPTSGSPARKELSVYPQKMPPILDDRLVVTTKKEPIRQEVIKNSSASRKPRHPQPILLIPRGMLPWGSTPVSYALWMQRDVVAPAKGVHRKEPVKQPSSQPETSTMRARSGSVTRSGSLTSQGSSSSDSGNETFPKSVLKKQKRFSPNSTSKGTNNANRKLEQKKNVTFNAFATVQLMEE</sequence>
<evidence type="ECO:0000256" key="1">
    <source>
        <dbReference type="SAM" id="MobiDB-lite"/>
    </source>
</evidence>
<proteinExistence type="predicted"/>
<feature type="region of interest" description="Disordered" evidence="1">
    <location>
        <begin position="16"/>
        <end position="132"/>
    </location>
</feature>
<reference evidence="2 3" key="1">
    <citation type="submission" date="2021-06" db="EMBL/GenBank/DDBJ databases">
        <title>Caerostris darwini draft genome.</title>
        <authorList>
            <person name="Kono N."/>
            <person name="Arakawa K."/>
        </authorList>
    </citation>
    <scope>NUCLEOTIDE SEQUENCE [LARGE SCALE GENOMIC DNA]</scope>
</reference>
<evidence type="ECO:0000313" key="3">
    <source>
        <dbReference type="Proteomes" id="UP001054837"/>
    </source>
</evidence>
<dbReference type="AlphaFoldDB" id="A0AAV4SZE4"/>
<protein>
    <submittedName>
        <fullName evidence="2">Uncharacterized protein</fullName>
    </submittedName>
</protein>
<comment type="caution">
    <text evidence="2">The sequence shown here is derived from an EMBL/GenBank/DDBJ whole genome shotgun (WGS) entry which is preliminary data.</text>
</comment>
<accession>A0AAV4SZE4</accession>
<keyword evidence="3" id="KW-1185">Reference proteome</keyword>
<feature type="compositionally biased region" description="Basic and acidic residues" evidence="1">
    <location>
        <begin position="98"/>
        <end position="112"/>
    </location>
</feature>
<evidence type="ECO:0000313" key="2">
    <source>
        <dbReference type="EMBL" id="GIY38774.1"/>
    </source>
</evidence>
<feature type="compositionally biased region" description="Low complexity" evidence="1">
    <location>
        <begin position="231"/>
        <end position="245"/>
    </location>
</feature>
<name>A0AAV4SZE4_9ARAC</name>
<dbReference type="EMBL" id="BPLQ01008666">
    <property type="protein sequence ID" value="GIY38774.1"/>
    <property type="molecule type" value="Genomic_DNA"/>
</dbReference>